<feature type="domain" description="Carbohydrate kinase PfkB" evidence="12">
    <location>
        <begin position="14"/>
        <end position="297"/>
    </location>
</feature>
<dbReference type="GO" id="GO:0008662">
    <property type="term" value="F:1-phosphofructokinase activity"/>
    <property type="evidence" value="ECO:0007669"/>
    <property type="project" value="UniProtKB-UniRule"/>
</dbReference>
<evidence type="ECO:0000256" key="11">
    <source>
        <dbReference type="RuleBase" id="RU369061"/>
    </source>
</evidence>
<evidence type="ECO:0000256" key="2">
    <source>
        <dbReference type="ARBA" id="ARBA00012131"/>
    </source>
</evidence>
<evidence type="ECO:0000256" key="1">
    <source>
        <dbReference type="ARBA" id="ARBA00010688"/>
    </source>
</evidence>
<dbReference type="Proteomes" id="UP001157161">
    <property type="component" value="Unassembled WGS sequence"/>
</dbReference>
<sequence length="324" mass="32931">MNAATRPTTIVTVTLNPSVDRTIEIARLERGRVSRATGNAIHPGGKGVNVTRALLANGFDSLALLPLGGPDGRRLAELLEEEGVAHDAVAVHGETRSNITVAEPDGTTTKLNAQGEALRQDELDAVVARLLQVAHPGDWVVLCGSLPPGVPDDVYATVTGTLREAGMRVVVDTSGPALTAALAAAPDLVKPNAEELAQAVGRPVVTVGDAVAAAQEVRERGVETVVISLGAAGAVLVDGEGVLAGTSRAAEVRSSVGAGDCFLAGYLGARDAGRDRALTTALAYGAAAVQLPGSQVPGPDDVDLAAARILTSEELEASFATLVD</sequence>
<evidence type="ECO:0000256" key="8">
    <source>
        <dbReference type="ARBA" id="ARBA00032802"/>
    </source>
</evidence>
<dbReference type="FunFam" id="3.40.1190.20:FF:000001">
    <property type="entry name" value="Phosphofructokinase"/>
    <property type="match status" value="1"/>
</dbReference>
<dbReference type="SUPFAM" id="SSF53613">
    <property type="entry name" value="Ribokinase-like"/>
    <property type="match status" value="1"/>
</dbReference>
<comment type="catalytic activity">
    <reaction evidence="9 11">
        <text>beta-D-fructose 1-phosphate + ATP = beta-D-fructose 1,6-bisphosphate + ADP + H(+)</text>
        <dbReference type="Rhea" id="RHEA:14213"/>
        <dbReference type="ChEBI" id="CHEBI:15378"/>
        <dbReference type="ChEBI" id="CHEBI:30616"/>
        <dbReference type="ChEBI" id="CHEBI:32966"/>
        <dbReference type="ChEBI" id="CHEBI:138881"/>
        <dbReference type="ChEBI" id="CHEBI:456216"/>
        <dbReference type="EC" id="2.7.1.56"/>
    </reaction>
</comment>
<dbReference type="NCBIfam" id="TIGR03828">
    <property type="entry name" value="pfkB"/>
    <property type="match status" value="1"/>
</dbReference>
<dbReference type="PANTHER" id="PTHR46566">
    <property type="entry name" value="1-PHOSPHOFRUCTOKINASE-RELATED"/>
    <property type="match status" value="1"/>
</dbReference>
<gene>
    <name evidence="13" type="ORF">GCM10025875_02010</name>
</gene>
<dbReference type="InterPro" id="IPR002173">
    <property type="entry name" value="Carboh/pur_kinase_PfkB_CS"/>
</dbReference>
<name>A0AA37XAP4_9MICO</name>
<evidence type="ECO:0000256" key="3">
    <source>
        <dbReference type="ARBA" id="ARBA00013596"/>
    </source>
</evidence>
<keyword evidence="4 10" id="KW-0808">Transferase</keyword>
<dbReference type="EMBL" id="BSUM01000001">
    <property type="protein sequence ID" value="GMA30209.1"/>
    <property type="molecule type" value="Genomic_DNA"/>
</dbReference>
<keyword evidence="7 11" id="KW-0067">ATP-binding</keyword>
<keyword evidence="14" id="KW-1185">Reference proteome</keyword>
<evidence type="ECO:0000256" key="9">
    <source>
        <dbReference type="ARBA" id="ARBA00047745"/>
    </source>
</evidence>
<proteinExistence type="inferred from homology"/>
<evidence type="ECO:0000313" key="14">
    <source>
        <dbReference type="Proteomes" id="UP001157161"/>
    </source>
</evidence>
<protein>
    <recommendedName>
        <fullName evidence="3 11">1-phosphofructokinase</fullName>
        <shortName evidence="11">Fru1PK</shortName>
        <ecNumber evidence="2 11">2.7.1.56</ecNumber>
    </recommendedName>
    <alternativeName>
        <fullName evidence="8 11">Fructose 1-phosphate kinase</fullName>
    </alternativeName>
</protein>
<evidence type="ECO:0000256" key="6">
    <source>
        <dbReference type="ARBA" id="ARBA00022777"/>
    </source>
</evidence>
<dbReference type="InterPro" id="IPR029056">
    <property type="entry name" value="Ribokinase-like"/>
</dbReference>
<evidence type="ECO:0000256" key="7">
    <source>
        <dbReference type="ARBA" id="ARBA00022840"/>
    </source>
</evidence>
<keyword evidence="5 11" id="KW-0547">Nucleotide-binding</keyword>
<comment type="similarity">
    <text evidence="1 11">Belongs to the carbohydrate kinase PfkB family.</text>
</comment>
<dbReference type="GO" id="GO:0016052">
    <property type="term" value="P:carbohydrate catabolic process"/>
    <property type="evidence" value="ECO:0007669"/>
    <property type="project" value="UniProtKB-ARBA"/>
</dbReference>
<comment type="caution">
    <text evidence="13">The sequence shown here is derived from an EMBL/GenBank/DDBJ whole genome shotgun (WGS) entry which is preliminary data.</text>
</comment>
<dbReference type="Gene3D" id="3.40.1190.20">
    <property type="match status" value="1"/>
</dbReference>
<dbReference type="PROSITE" id="PS00584">
    <property type="entry name" value="PFKB_KINASES_2"/>
    <property type="match status" value="1"/>
</dbReference>
<dbReference type="GO" id="GO:0005524">
    <property type="term" value="F:ATP binding"/>
    <property type="evidence" value="ECO:0007669"/>
    <property type="project" value="UniProtKB-UniRule"/>
</dbReference>
<comment type="function">
    <text evidence="11">Catalyzes the ATP-dependent phosphorylation of fructose-l-phosphate to fructose-l,6-bisphosphate.</text>
</comment>
<dbReference type="InterPro" id="IPR011611">
    <property type="entry name" value="PfkB_dom"/>
</dbReference>
<dbReference type="NCBIfam" id="TIGR03168">
    <property type="entry name" value="1-PFK"/>
    <property type="match status" value="1"/>
</dbReference>
<reference evidence="13" key="2">
    <citation type="submission" date="2023-02" db="EMBL/GenBank/DDBJ databases">
        <authorList>
            <person name="Sun Q."/>
            <person name="Mori K."/>
        </authorList>
    </citation>
    <scope>NUCLEOTIDE SEQUENCE</scope>
    <source>
        <strain evidence="13">NBRC 112290</strain>
    </source>
</reference>
<evidence type="ECO:0000256" key="5">
    <source>
        <dbReference type="ARBA" id="ARBA00022741"/>
    </source>
</evidence>
<dbReference type="InterPro" id="IPR022463">
    <property type="entry name" value="1-PFruKinase"/>
</dbReference>
<dbReference type="PIRSF" id="PIRSF000535">
    <property type="entry name" value="1PFK/6PFK/LacC"/>
    <property type="match status" value="1"/>
</dbReference>
<dbReference type="EC" id="2.7.1.56" evidence="2 11"/>
<evidence type="ECO:0000256" key="10">
    <source>
        <dbReference type="PIRNR" id="PIRNR000535"/>
    </source>
</evidence>
<evidence type="ECO:0000259" key="12">
    <source>
        <dbReference type="Pfam" id="PF00294"/>
    </source>
</evidence>
<dbReference type="AlphaFoldDB" id="A0AA37XAP4"/>
<evidence type="ECO:0000313" key="13">
    <source>
        <dbReference type="EMBL" id="GMA30209.1"/>
    </source>
</evidence>
<dbReference type="RefSeq" id="WP_284248714.1">
    <property type="nucleotide sequence ID" value="NZ_BSUM01000001.1"/>
</dbReference>
<dbReference type="GO" id="GO:0005829">
    <property type="term" value="C:cytosol"/>
    <property type="evidence" value="ECO:0007669"/>
    <property type="project" value="TreeGrafter"/>
</dbReference>
<dbReference type="GO" id="GO:0044281">
    <property type="term" value="P:small molecule metabolic process"/>
    <property type="evidence" value="ECO:0007669"/>
    <property type="project" value="UniProtKB-ARBA"/>
</dbReference>
<dbReference type="Pfam" id="PF00294">
    <property type="entry name" value="PfkB"/>
    <property type="match status" value="1"/>
</dbReference>
<reference evidence="13" key="1">
    <citation type="journal article" date="2014" name="Int. J. Syst. Evol. Microbiol.">
        <title>Complete genome sequence of Corynebacterium casei LMG S-19264T (=DSM 44701T), isolated from a smear-ripened cheese.</title>
        <authorList>
            <consortium name="US DOE Joint Genome Institute (JGI-PGF)"/>
            <person name="Walter F."/>
            <person name="Albersmeier A."/>
            <person name="Kalinowski J."/>
            <person name="Ruckert C."/>
        </authorList>
    </citation>
    <scope>NUCLEOTIDE SEQUENCE</scope>
    <source>
        <strain evidence="13">NBRC 112290</strain>
    </source>
</reference>
<dbReference type="PANTHER" id="PTHR46566:SF5">
    <property type="entry name" value="1-PHOSPHOFRUCTOKINASE"/>
    <property type="match status" value="1"/>
</dbReference>
<keyword evidence="6 11" id="KW-0418">Kinase</keyword>
<organism evidence="13 14">
    <name type="scientific">Litorihabitans aurantiacus</name>
    <dbReference type="NCBI Taxonomy" id="1930061"/>
    <lineage>
        <taxon>Bacteria</taxon>
        <taxon>Bacillati</taxon>
        <taxon>Actinomycetota</taxon>
        <taxon>Actinomycetes</taxon>
        <taxon>Micrococcales</taxon>
        <taxon>Beutenbergiaceae</taxon>
        <taxon>Litorihabitans</taxon>
    </lineage>
</organism>
<dbReference type="CDD" id="cd01164">
    <property type="entry name" value="FruK_PfkB_like"/>
    <property type="match status" value="1"/>
</dbReference>
<dbReference type="InterPro" id="IPR017583">
    <property type="entry name" value="Tagatose/fructose_Pkinase"/>
</dbReference>
<accession>A0AA37XAP4</accession>
<evidence type="ECO:0000256" key="4">
    <source>
        <dbReference type="ARBA" id="ARBA00022679"/>
    </source>
</evidence>